<dbReference type="SUPFAM" id="SSF48498">
    <property type="entry name" value="Tetracyclin repressor-like, C-terminal domain"/>
    <property type="match status" value="1"/>
</dbReference>
<dbReference type="InterPro" id="IPR041586">
    <property type="entry name" value="PsrA_TetR_C"/>
</dbReference>
<evidence type="ECO:0000259" key="6">
    <source>
        <dbReference type="PROSITE" id="PS50977"/>
    </source>
</evidence>
<evidence type="ECO:0000256" key="3">
    <source>
        <dbReference type="ARBA" id="ARBA00023163"/>
    </source>
</evidence>
<evidence type="ECO:0000313" key="8">
    <source>
        <dbReference type="Proteomes" id="UP000219050"/>
    </source>
</evidence>
<dbReference type="KEGG" id="cmag:CBW24_04730"/>
<reference evidence="7 8" key="1">
    <citation type="submission" date="2017-05" db="EMBL/GenBank/DDBJ databases">
        <title>Comparative genomic and metabolic analysis of manganese-oxidizing mechanisms in Celeribater manganoxidans DY25T: its adaption to the environment of polymetallic nodule.</title>
        <authorList>
            <person name="Wang X."/>
        </authorList>
    </citation>
    <scope>NUCLEOTIDE SEQUENCE [LARGE SCALE GENOMIC DNA]</scope>
    <source>
        <strain evidence="7 8">DY25</strain>
    </source>
</reference>
<sequence length="240" mass="26125">MSNEQQQTDRAGQGSRAAQKTPKGEQAKRAILAATKELVARKGPHATSVRDVTEASGANVAAVTYYFGSKDALIAAAIDDITGAVNARRLARLDMTLTASQGAALAGEAILRALIEPIGEVSRAEDGGSLYLRMLYHMRIQPQDPLAQASFARNDHVAQRFISEMARTFPHLTRDDLIWRYEFARGAAVHLLSDMDPLVRRIELLGAREDGAELSDRVFDRVIGLIIGGFAPADRVPSRF</sequence>
<keyword evidence="2 4" id="KW-0238">DNA-binding</keyword>
<protein>
    <recommendedName>
        <fullName evidence="6">HTH tetR-type domain-containing protein</fullName>
    </recommendedName>
</protein>
<feature type="domain" description="HTH tetR-type" evidence="6">
    <location>
        <begin position="25"/>
        <end position="85"/>
    </location>
</feature>
<name>A0A291LXF2_9RHOB</name>
<dbReference type="Pfam" id="PF17939">
    <property type="entry name" value="TetR_C_30"/>
    <property type="match status" value="1"/>
</dbReference>
<feature type="DNA-binding region" description="H-T-H motif" evidence="4">
    <location>
        <begin position="48"/>
        <end position="67"/>
    </location>
</feature>
<organism evidence="7 8">
    <name type="scientific">Pacificitalea manganoxidans</name>
    <dbReference type="NCBI Taxonomy" id="1411902"/>
    <lineage>
        <taxon>Bacteria</taxon>
        <taxon>Pseudomonadati</taxon>
        <taxon>Pseudomonadota</taxon>
        <taxon>Alphaproteobacteria</taxon>
        <taxon>Rhodobacterales</taxon>
        <taxon>Paracoccaceae</taxon>
        <taxon>Pacificitalea</taxon>
    </lineage>
</organism>
<dbReference type="PROSITE" id="PS50977">
    <property type="entry name" value="HTH_TETR_2"/>
    <property type="match status" value="1"/>
</dbReference>
<dbReference type="PROSITE" id="PS01081">
    <property type="entry name" value="HTH_TETR_1"/>
    <property type="match status" value="1"/>
</dbReference>
<evidence type="ECO:0000256" key="5">
    <source>
        <dbReference type="SAM" id="MobiDB-lite"/>
    </source>
</evidence>
<feature type="region of interest" description="Disordered" evidence="5">
    <location>
        <begin position="1"/>
        <end position="27"/>
    </location>
</feature>
<keyword evidence="3" id="KW-0804">Transcription</keyword>
<keyword evidence="1" id="KW-0805">Transcription regulation</keyword>
<evidence type="ECO:0000313" key="7">
    <source>
        <dbReference type="EMBL" id="ATI41372.1"/>
    </source>
</evidence>
<evidence type="ECO:0000256" key="1">
    <source>
        <dbReference type="ARBA" id="ARBA00023015"/>
    </source>
</evidence>
<dbReference type="Proteomes" id="UP000219050">
    <property type="component" value="Chromosome"/>
</dbReference>
<dbReference type="GO" id="GO:0003700">
    <property type="term" value="F:DNA-binding transcription factor activity"/>
    <property type="evidence" value="ECO:0007669"/>
    <property type="project" value="TreeGrafter"/>
</dbReference>
<dbReference type="InterPro" id="IPR009057">
    <property type="entry name" value="Homeodomain-like_sf"/>
</dbReference>
<feature type="compositionally biased region" description="Polar residues" evidence="5">
    <location>
        <begin position="1"/>
        <end position="10"/>
    </location>
</feature>
<dbReference type="EMBL" id="CP021404">
    <property type="protein sequence ID" value="ATI41372.1"/>
    <property type="molecule type" value="Genomic_DNA"/>
</dbReference>
<dbReference type="Gene3D" id="1.10.357.10">
    <property type="entry name" value="Tetracycline Repressor, domain 2"/>
    <property type="match status" value="1"/>
</dbReference>
<dbReference type="AlphaFoldDB" id="A0A291LXF2"/>
<dbReference type="PRINTS" id="PR00455">
    <property type="entry name" value="HTHTETR"/>
</dbReference>
<dbReference type="SUPFAM" id="SSF46689">
    <property type="entry name" value="Homeodomain-like"/>
    <property type="match status" value="1"/>
</dbReference>
<evidence type="ECO:0000256" key="2">
    <source>
        <dbReference type="ARBA" id="ARBA00023125"/>
    </source>
</evidence>
<dbReference type="RefSeq" id="WP_088662243.1">
    <property type="nucleotide sequence ID" value="NZ_CP021404.1"/>
</dbReference>
<dbReference type="PANTHER" id="PTHR30055:SF234">
    <property type="entry name" value="HTH-TYPE TRANSCRIPTIONAL REGULATOR BETI"/>
    <property type="match status" value="1"/>
</dbReference>
<dbReference type="Pfam" id="PF00440">
    <property type="entry name" value="TetR_N"/>
    <property type="match status" value="1"/>
</dbReference>
<proteinExistence type="predicted"/>
<evidence type="ECO:0000256" key="4">
    <source>
        <dbReference type="PROSITE-ProRule" id="PRU00335"/>
    </source>
</evidence>
<dbReference type="PANTHER" id="PTHR30055">
    <property type="entry name" value="HTH-TYPE TRANSCRIPTIONAL REGULATOR RUTR"/>
    <property type="match status" value="1"/>
</dbReference>
<dbReference type="InterPro" id="IPR023772">
    <property type="entry name" value="DNA-bd_HTH_TetR-type_CS"/>
</dbReference>
<gene>
    <name evidence="7" type="ORF">CBW24_04730</name>
</gene>
<accession>A0A291LXF2</accession>
<dbReference type="InterPro" id="IPR036271">
    <property type="entry name" value="Tet_transcr_reg_TetR-rel_C_sf"/>
</dbReference>
<dbReference type="OrthoDB" id="2356263at2"/>
<dbReference type="GO" id="GO:0000976">
    <property type="term" value="F:transcription cis-regulatory region binding"/>
    <property type="evidence" value="ECO:0007669"/>
    <property type="project" value="TreeGrafter"/>
</dbReference>
<dbReference type="InterPro" id="IPR001647">
    <property type="entry name" value="HTH_TetR"/>
</dbReference>
<dbReference type="InterPro" id="IPR050109">
    <property type="entry name" value="HTH-type_TetR-like_transc_reg"/>
</dbReference>
<keyword evidence="8" id="KW-1185">Reference proteome</keyword>